<dbReference type="InterPro" id="IPR041522">
    <property type="entry name" value="CdaR_GGDEF"/>
</dbReference>
<keyword evidence="6" id="KW-1185">Reference proteome</keyword>
<feature type="domain" description="CdaR GGDEF-like" evidence="4">
    <location>
        <begin position="146"/>
        <end position="273"/>
    </location>
</feature>
<feature type="domain" description="PucR C-terminal helix-turn-helix" evidence="3">
    <location>
        <begin position="327"/>
        <end position="385"/>
    </location>
</feature>
<reference evidence="5 6" key="2">
    <citation type="submission" date="2023-10" db="EMBL/GenBank/DDBJ databases">
        <authorList>
            <person name="Han X.F."/>
        </authorList>
    </citation>
    <scope>NUCLEOTIDE SEQUENCE [LARGE SCALE GENOMIC DNA]</scope>
    <source>
        <strain evidence="5 6">KCTC 39840</strain>
    </source>
</reference>
<dbReference type="InterPro" id="IPR051448">
    <property type="entry name" value="CdaR-like_regulators"/>
</dbReference>
<feature type="region of interest" description="Disordered" evidence="2">
    <location>
        <begin position="394"/>
        <end position="418"/>
    </location>
</feature>
<dbReference type="Gene3D" id="1.10.10.2840">
    <property type="entry name" value="PucR C-terminal helix-turn-helix domain"/>
    <property type="match status" value="1"/>
</dbReference>
<feature type="compositionally biased region" description="Basic and acidic residues" evidence="2">
    <location>
        <begin position="401"/>
        <end position="418"/>
    </location>
</feature>
<sequence>MSSQARGETSAPDLNALEAITDAIAAGAGLPEIIRAASRALDASLVLIDRTSVVLAVAARSPAEERALLRDAEGVERIELRVADTVVGQLRLRGRDADGAGAHSAMQRLVTTLIASEVERVRGPERASEEAAAAFVHAVLAREIADRDDLVARGKELGITLDRGGSVVVVRAHPRTPTDDDWRSRLLALAERGARSIAPGAIAAPTRESDGDEVVVLVADGDGDAGRRVGATVLRELEANLSGFAFAVGRSRVARDPVDLHRAGNEALLAANVVEGDPDEALLAYDDTGTYQLLLPHMSDPAELRRFYDETVSKIVAYDEQYETSDLVGTLETFLDCDGNVNATAARLITHRHTVRYRFERVREITGLDVASTDGREKLSFGLKAMRVLGIAAPRGPATERGSEGGRVRRESPDRSGR</sequence>
<accession>A0ABU4HNX4</accession>
<dbReference type="RefSeq" id="WP_318597305.1">
    <property type="nucleotide sequence ID" value="NZ_JAWSTH010000025.1"/>
</dbReference>
<evidence type="ECO:0000259" key="3">
    <source>
        <dbReference type="Pfam" id="PF13556"/>
    </source>
</evidence>
<dbReference type="InterPro" id="IPR025736">
    <property type="entry name" value="PucR_C-HTH_dom"/>
</dbReference>
<dbReference type="Proteomes" id="UP001284601">
    <property type="component" value="Unassembled WGS sequence"/>
</dbReference>
<dbReference type="Pfam" id="PF13556">
    <property type="entry name" value="HTH_30"/>
    <property type="match status" value="1"/>
</dbReference>
<proteinExistence type="inferred from homology"/>
<evidence type="ECO:0000259" key="4">
    <source>
        <dbReference type="Pfam" id="PF17853"/>
    </source>
</evidence>
<comment type="similarity">
    <text evidence="1">Belongs to the CdaR family.</text>
</comment>
<dbReference type="PANTHER" id="PTHR33744:SF1">
    <property type="entry name" value="DNA-BINDING TRANSCRIPTIONAL ACTIVATOR ADER"/>
    <property type="match status" value="1"/>
</dbReference>
<reference evidence="6" key="1">
    <citation type="submission" date="2023-07" db="EMBL/GenBank/DDBJ databases">
        <title>Conexibacter stalactiti sp. nov., isolated from stalactites in a lava cave and emended description of the genus Conexibacter.</title>
        <authorList>
            <person name="Lee S.D."/>
        </authorList>
    </citation>
    <scope>NUCLEOTIDE SEQUENCE [LARGE SCALE GENOMIC DNA]</scope>
    <source>
        <strain evidence="6">KCTC 39840</strain>
    </source>
</reference>
<organism evidence="5 6">
    <name type="scientific">Conexibacter stalactiti</name>
    <dbReference type="NCBI Taxonomy" id="1940611"/>
    <lineage>
        <taxon>Bacteria</taxon>
        <taxon>Bacillati</taxon>
        <taxon>Actinomycetota</taxon>
        <taxon>Thermoleophilia</taxon>
        <taxon>Solirubrobacterales</taxon>
        <taxon>Conexibacteraceae</taxon>
        <taxon>Conexibacter</taxon>
    </lineage>
</organism>
<dbReference type="EMBL" id="JAWSTH010000025">
    <property type="protein sequence ID" value="MDW5594972.1"/>
    <property type="molecule type" value="Genomic_DNA"/>
</dbReference>
<dbReference type="InterPro" id="IPR042070">
    <property type="entry name" value="PucR_C-HTH_sf"/>
</dbReference>
<gene>
    <name evidence="5" type="ORF">R7226_11525</name>
</gene>
<name>A0ABU4HNX4_9ACTN</name>
<evidence type="ECO:0000313" key="6">
    <source>
        <dbReference type="Proteomes" id="UP001284601"/>
    </source>
</evidence>
<dbReference type="PANTHER" id="PTHR33744">
    <property type="entry name" value="CARBOHYDRATE DIACID REGULATOR"/>
    <property type="match status" value="1"/>
</dbReference>
<evidence type="ECO:0000256" key="2">
    <source>
        <dbReference type="SAM" id="MobiDB-lite"/>
    </source>
</evidence>
<evidence type="ECO:0000256" key="1">
    <source>
        <dbReference type="ARBA" id="ARBA00006754"/>
    </source>
</evidence>
<evidence type="ECO:0000313" key="5">
    <source>
        <dbReference type="EMBL" id="MDW5594972.1"/>
    </source>
</evidence>
<dbReference type="Pfam" id="PF17853">
    <property type="entry name" value="GGDEF_2"/>
    <property type="match status" value="1"/>
</dbReference>
<protein>
    <submittedName>
        <fullName evidence="5">Helix-turn-helix domain-containing protein</fullName>
    </submittedName>
</protein>
<comment type="caution">
    <text evidence="5">The sequence shown here is derived from an EMBL/GenBank/DDBJ whole genome shotgun (WGS) entry which is preliminary data.</text>
</comment>